<evidence type="ECO:0000313" key="1">
    <source>
        <dbReference type="EMBL" id="OGE12174.1"/>
    </source>
</evidence>
<dbReference type="Proteomes" id="UP000177300">
    <property type="component" value="Unassembled WGS sequence"/>
</dbReference>
<organism evidence="1 2">
    <name type="scientific">Candidatus Curtissbacteria bacterium RIFCSPLOWO2_12_FULL_38_9</name>
    <dbReference type="NCBI Taxonomy" id="1797735"/>
    <lineage>
        <taxon>Bacteria</taxon>
        <taxon>Candidatus Curtissiibacteriota</taxon>
    </lineage>
</organism>
<dbReference type="EMBL" id="MFBY01000061">
    <property type="protein sequence ID" value="OGE12174.1"/>
    <property type="molecule type" value="Genomic_DNA"/>
</dbReference>
<gene>
    <name evidence="1" type="ORF">A3G14_01240</name>
</gene>
<sequence>MEQAAEKVQTTGVIELDSLFTFFENAKDSGGLTTTETRSVNRIGELLGEATKLEVEGHPEINRKVVNFQIEAIPAKKEGGARNHQTIEGEPGERLVMFAALPD</sequence>
<name>A0A1F5I727_9BACT</name>
<protein>
    <submittedName>
        <fullName evidence="1">Uncharacterized protein</fullName>
    </submittedName>
</protein>
<proteinExistence type="predicted"/>
<comment type="caution">
    <text evidence="1">The sequence shown here is derived from an EMBL/GenBank/DDBJ whole genome shotgun (WGS) entry which is preliminary data.</text>
</comment>
<accession>A0A1F5I727</accession>
<reference evidence="1 2" key="1">
    <citation type="journal article" date="2016" name="Nat. Commun.">
        <title>Thousands of microbial genomes shed light on interconnected biogeochemical processes in an aquifer system.</title>
        <authorList>
            <person name="Anantharaman K."/>
            <person name="Brown C.T."/>
            <person name="Hug L.A."/>
            <person name="Sharon I."/>
            <person name="Castelle C.J."/>
            <person name="Probst A.J."/>
            <person name="Thomas B.C."/>
            <person name="Singh A."/>
            <person name="Wilkins M.J."/>
            <person name="Karaoz U."/>
            <person name="Brodie E.L."/>
            <person name="Williams K.H."/>
            <person name="Hubbard S.S."/>
            <person name="Banfield J.F."/>
        </authorList>
    </citation>
    <scope>NUCLEOTIDE SEQUENCE [LARGE SCALE GENOMIC DNA]</scope>
</reference>
<evidence type="ECO:0000313" key="2">
    <source>
        <dbReference type="Proteomes" id="UP000177300"/>
    </source>
</evidence>
<dbReference type="AlphaFoldDB" id="A0A1F5I727"/>